<dbReference type="InterPro" id="IPR027417">
    <property type="entry name" value="P-loop_NTPase"/>
</dbReference>
<feature type="transmembrane region" description="Helical" evidence="10">
    <location>
        <begin position="1157"/>
        <end position="1181"/>
    </location>
</feature>
<feature type="transmembrane region" description="Helical" evidence="10">
    <location>
        <begin position="306"/>
        <end position="328"/>
    </location>
</feature>
<dbReference type="InterPro" id="IPR003439">
    <property type="entry name" value="ABC_transporter-like_ATP-bd"/>
</dbReference>
<dbReference type="SUPFAM" id="SSF52540">
    <property type="entry name" value="P-loop containing nucleoside triphosphate hydrolases"/>
    <property type="match status" value="2"/>
</dbReference>
<feature type="transmembrane region" description="Helical" evidence="10">
    <location>
        <begin position="1117"/>
        <end position="1137"/>
    </location>
</feature>
<dbReference type="PANTHER" id="PTHR19229:SF36">
    <property type="entry name" value="ATP-BINDING CASSETTE SUB-FAMILY A MEMBER 2"/>
    <property type="match status" value="1"/>
</dbReference>
<sequence length="1586" mass="173868">MRRFFCQPWGLIYKNVLTTTVRRPAGFVLSTWFFPTTILALLLSIPSFLQSPDAVGISDASLIRPLADVVDKKLVIVRPPEVGKDVDSIIDTFTETLPKNRVALYRNESSLESVCLPNARGVSDCHAIVIFKDSPLTASSTREASHRNSSHTWQYIIRGDPARDNRARDFKKHKSDQEDVYLPLQLAINNAITNSTAVPETIMFAPEQQGEMEQSSMVTNAAIIARIYAFALVLVHFSIVYRLVSFITSERESGMSQLIDSMGGRSSIYSRVVSWAVITDLAALPTYIAMGFIYQRLAFPTQSAGIIIGWQVMNGFAINSSVIFAASFFSKARLSAVCVNFLLALLSIIAQMYASESKPHPQQSAVAALSLLFPSANNVYFTQQMSLWQLSGLPAAITEFPPEAAGLFSSSYKVSQSKLLNFLVIDIFLYLFAAMAMEKVIHGVHYRKRKFEPRSADSSRFALEVLSMTKTYSTASCLSRTCCCCCKGTRKRIAVVDGVTFQTQKGQITCLVGPNGSGKTTLLHMMAGFTNADRGSVSIKGAPSQIGICPQRNILWDTLTVAEHVKIWNIVKSGRSSPHELEQLIEQCDLAFKRNFRASSLSGGQKRKLQLACMFTGDSSICLVDECTSGLDPLSRRTIWEILLEQRAKRSIILTTHFLDEVDVLADYIVLLCKGTVKCQGIPAELKDLHSGGYKVSVPLAVSALGPNYPRAVHQDRAIYYVPSPAAASKVACSYLDAGITDVALAGPQFEDVFLNILQREAASQGSAASNMTDPSFKMSPGKATSSWKQFLALYRKRWTVLPRFWSPYLFALLVPLGLAYLAGGLLKEYEPPSCDALQDTSAMQRTMLKWNDSCTTSGDGCDQLLVSPEQANGTLFDLFTAGYVEFSNISLRSYSDFVSVQKSRKETLDLIARNTTRAGYGGIFTGTSTEAPTIAYRTLSSGEQSGSLLLGIWSQMQGGTEIRTTQELIPKMRKIADFNGIAYMLLFTLLQVLYPASFVLYPALEKARQVRAMQYANGIRPGPLWAAYTAFDLLWIAISSASMLLISAINVTFNGPIVILLPVLSLYGMTATLTGYVISHYTEGPLKAYLATVGVGMLSWVAMGFAVNLGDANSAAVTFGANLVLPIGNVFRSLLVGLNLMDAGCSRGNPVATSSLYGFAGPLLYLMIQVAALLLLVTVVEMGRSRSSLRWLIKKSAPQVQRPTDIELAFMPLSSPIILEDAVQEEKERAESSDQDSLRVLHVSKSFGTNRAVDDVTFGLSKGQVIALLGPNGAGKSTLVSMIQANVETDKGQITLCQEDNRNLASGRHLGVCPQFDASDLMSTRQQLSFYARVKGISDISGNVNYLLARLDLTSHRDTQVSKLSGGNKRKVMLAIALMGSPAVLVLDEPTTAMDAIAKRQFWNIVQDIAGDQSVLLTTHSMEEADALATRTVIMARRLLAIGTTQALRERYCDKYFVSLVLATAPVSSTQEMGLVVDWVHSRVPEADFERTMLGGQIRFTLPATVGSERGISLIANFIEMIEHGKAVMGIAHYSISNATLEDVFLAVARKNQVVEEENALSRSPEKRRVDWRSLLPRNRQWLRL</sequence>
<dbReference type="RefSeq" id="XP_047848468.1">
    <property type="nucleotide sequence ID" value="XM_047992454.1"/>
</dbReference>
<keyword evidence="7" id="KW-0067">ATP-binding</keyword>
<dbReference type="CDD" id="cd03263">
    <property type="entry name" value="ABC_subfamily_A"/>
    <property type="match status" value="2"/>
</dbReference>
<dbReference type="PROSITE" id="PS50893">
    <property type="entry name" value="ABC_TRANSPORTER_2"/>
    <property type="match status" value="2"/>
</dbReference>
<evidence type="ECO:0000256" key="6">
    <source>
        <dbReference type="ARBA" id="ARBA00022741"/>
    </source>
</evidence>
<evidence type="ECO:0000256" key="9">
    <source>
        <dbReference type="ARBA" id="ARBA00023136"/>
    </source>
</evidence>
<feature type="domain" description="ABC transporter" evidence="11">
    <location>
        <begin position="463"/>
        <end position="699"/>
    </location>
</feature>
<feature type="transmembrane region" description="Helical" evidence="10">
    <location>
        <begin position="1025"/>
        <end position="1047"/>
    </location>
</feature>
<keyword evidence="9 10" id="KW-0472">Membrane</keyword>
<dbReference type="InterPro" id="IPR026082">
    <property type="entry name" value="ABCA"/>
</dbReference>
<evidence type="ECO:0000256" key="2">
    <source>
        <dbReference type="ARBA" id="ARBA00008869"/>
    </source>
</evidence>
<keyword evidence="13" id="KW-1185">Reference proteome</keyword>
<dbReference type="PANTHER" id="PTHR19229">
    <property type="entry name" value="ATP-BINDING CASSETTE TRANSPORTER SUBFAMILY A ABCA"/>
    <property type="match status" value="1"/>
</dbReference>
<dbReference type="InterPro" id="IPR013525">
    <property type="entry name" value="ABC2_TM"/>
</dbReference>
<feature type="domain" description="ABC transporter" evidence="11">
    <location>
        <begin position="1239"/>
        <end position="1462"/>
    </location>
</feature>
<evidence type="ECO:0000256" key="1">
    <source>
        <dbReference type="ARBA" id="ARBA00004141"/>
    </source>
</evidence>
<organism evidence="12 13">
    <name type="scientific">Purpureocillium takamizusanense</name>
    <dbReference type="NCBI Taxonomy" id="2060973"/>
    <lineage>
        <taxon>Eukaryota</taxon>
        <taxon>Fungi</taxon>
        <taxon>Dikarya</taxon>
        <taxon>Ascomycota</taxon>
        <taxon>Pezizomycotina</taxon>
        <taxon>Sordariomycetes</taxon>
        <taxon>Hypocreomycetidae</taxon>
        <taxon>Hypocreales</taxon>
        <taxon>Ophiocordycipitaceae</taxon>
        <taxon>Purpureocillium</taxon>
    </lineage>
</organism>
<feature type="transmembrane region" description="Helical" evidence="10">
    <location>
        <begin position="227"/>
        <end position="248"/>
    </location>
</feature>
<feature type="transmembrane region" description="Helical" evidence="10">
    <location>
        <begin position="334"/>
        <end position="354"/>
    </location>
</feature>
<dbReference type="KEGG" id="ptkz:JDV02_010699"/>
<dbReference type="InterPro" id="IPR003593">
    <property type="entry name" value="AAA+_ATPase"/>
</dbReference>
<dbReference type="Pfam" id="PF12698">
    <property type="entry name" value="ABC2_membrane_3"/>
    <property type="match status" value="1"/>
</dbReference>
<dbReference type="GeneID" id="72072642"/>
<protein>
    <recommendedName>
        <fullName evidence="11">ABC transporter domain-containing protein</fullName>
    </recommendedName>
</protein>
<evidence type="ECO:0000256" key="10">
    <source>
        <dbReference type="SAM" id="Phobius"/>
    </source>
</evidence>
<feature type="transmembrane region" description="Helical" evidence="10">
    <location>
        <begin position="982"/>
        <end position="1005"/>
    </location>
</feature>
<keyword evidence="3" id="KW-0813">Transport</keyword>
<evidence type="ECO:0000313" key="12">
    <source>
        <dbReference type="EMBL" id="UNI24987.1"/>
    </source>
</evidence>
<comment type="similarity">
    <text evidence="2">Belongs to the ABC transporter superfamily. ABCA family.</text>
</comment>
<keyword evidence="5" id="KW-0677">Repeat</keyword>
<gene>
    <name evidence="12" type="ORF">JDV02_010699</name>
</gene>
<dbReference type="Pfam" id="PF00005">
    <property type="entry name" value="ABC_tran"/>
    <property type="match status" value="2"/>
</dbReference>
<dbReference type="PROSITE" id="PS00211">
    <property type="entry name" value="ABC_TRANSPORTER_1"/>
    <property type="match status" value="2"/>
</dbReference>
<keyword evidence="6" id="KW-0547">Nucleotide-binding</keyword>
<evidence type="ECO:0000256" key="3">
    <source>
        <dbReference type="ARBA" id="ARBA00022448"/>
    </source>
</evidence>
<evidence type="ECO:0000313" key="13">
    <source>
        <dbReference type="Proteomes" id="UP000829364"/>
    </source>
</evidence>
<dbReference type="EMBL" id="CP086366">
    <property type="protein sequence ID" value="UNI24987.1"/>
    <property type="molecule type" value="Genomic_DNA"/>
</dbReference>
<dbReference type="GO" id="GO:0140359">
    <property type="term" value="F:ABC-type transporter activity"/>
    <property type="evidence" value="ECO:0007669"/>
    <property type="project" value="InterPro"/>
</dbReference>
<evidence type="ECO:0000259" key="11">
    <source>
        <dbReference type="PROSITE" id="PS50893"/>
    </source>
</evidence>
<dbReference type="Proteomes" id="UP000829364">
    <property type="component" value="Chromosome 13"/>
</dbReference>
<evidence type="ECO:0000256" key="4">
    <source>
        <dbReference type="ARBA" id="ARBA00022692"/>
    </source>
</evidence>
<keyword evidence="4 10" id="KW-0812">Transmembrane</keyword>
<feature type="transmembrane region" description="Helical" evidence="10">
    <location>
        <begin position="805"/>
        <end position="824"/>
    </location>
</feature>
<dbReference type="Gene3D" id="3.40.50.300">
    <property type="entry name" value="P-loop containing nucleotide triphosphate hydrolases"/>
    <property type="match status" value="2"/>
</dbReference>
<feature type="transmembrane region" description="Helical" evidence="10">
    <location>
        <begin position="25"/>
        <end position="45"/>
    </location>
</feature>
<evidence type="ECO:0000256" key="5">
    <source>
        <dbReference type="ARBA" id="ARBA00022737"/>
    </source>
</evidence>
<feature type="transmembrane region" description="Helical" evidence="10">
    <location>
        <begin position="1089"/>
        <end position="1110"/>
    </location>
</feature>
<proteinExistence type="inferred from homology"/>
<evidence type="ECO:0000256" key="8">
    <source>
        <dbReference type="ARBA" id="ARBA00022989"/>
    </source>
</evidence>
<dbReference type="GO" id="GO:0016020">
    <property type="term" value="C:membrane"/>
    <property type="evidence" value="ECO:0007669"/>
    <property type="project" value="UniProtKB-SubCell"/>
</dbReference>
<dbReference type="GO" id="GO:0016887">
    <property type="term" value="F:ATP hydrolysis activity"/>
    <property type="evidence" value="ECO:0007669"/>
    <property type="project" value="InterPro"/>
</dbReference>
<dbReference type="OrthoDB" id="8061355at2759"/>
<evidence type="ECO:0000256" key="7">
    <source>
        <dbReference type="ARBA" id="ARBA00022840"/>
    </source>
</evidence>
<dbReference type="GO" id="GO:0005319">
    <property type="term" value="F:lipid transporter activity"/>
    <property type="evidence" value="ECO:0007669"/>
    <property type="project" value="TreeGrafter"/>
</dbReference>
<dbReference type="InterPro" id="IPR017871">
    <property type="entry name" value="ABC_transporter-like_CS"/>
</dbReference>
<comment type="subcellular location">
    <subcellularLocation>
        <location evidence="1">Membrane</location>
        <topology evidence="1">Multi-pass membrane protein</topology>
    </subcellularLocation>
</comment>
<feature type="transmembrane region" description="Helical" evidence="10">
    <location>
        <begin position="268"/>
        <end position="294"/>
    </location>
</feature>
<dbReference type="SMART" id="SM00382">
    <property type="entry name" value="AAA"/>
    <property type="match status" value="2"/>
</dbReference>
<accession>A0A9Q8QT79</accession>
<feature type="transmembrane region" description="Helical" evidence="10">
    <location>
        <begin position="1059"/>
        <end position="1083"/>
    </location>
</feature>
<dbReference type="GO" id="GO:0005524">
    <property type="term" value="F:ATP binding"/>
    <property type="evidence" value="ECO:0007669"/>
    <property type="project" value="UniProtKB-KW"/>
</dbReference>
<keyword evidence="8 10" id="KW-1133">Transmembrane helix</keyword>
<reference evidence="12" key="1">
    <citation type="submission" date="2021-11" db="EMBL/GenBank/DDBJ databases">
        <title>Purpureocillium_takamizusanense_genome.</title>
        <authorList>
            <person name="Nguyen N.-H."/>
        </authorList>
    </citation>
    <scope>NUCLEOTIDE SEQUENCE</scope>
    <source>
        <strain evidence="12">PT3</strain>
    </source>
</reference>
<name>A0A9Q8QT79_9HYPO</name>
<feature type="transmembrane region" description="Helical" evidence="10">
    <location>
        <begin position="419"/>
        <end position="437"/>
    </location>
</feature>